<dbReference type="EMBL" id="JAJADR010000001">
    <property type="protein sequence ID" value="MCB2406463.1"/>
    <property type="molecule type" value="Genomic_DNA"/>
</dbReference>
<protein>
    <submittedName>
        <fullName evidence="2">DUF5694 domain-containing protein</fullName>
    </submittedName>
</protein>
<sequence length="294" mass="32524">MFRFSVLALAGLAGCATLQAPATTGTTNAAGRPADIWVLGCDHLAQLYKSSNPLTDVLTPRRQAELARLNDQVQRFRPDAIMVEELPERQGRIDSLYQRYRQGQLVLDSLPDGRSEVYQLAFVLGKRLGLPRIYCVNAPGGTSQSILHEGTNIELYRQATDQMRAGFNPVTDKLKRGELTLGEYVGFINRPTTIQTLHTLVYRTAARVTDGTLKPDPMVDAAFIKPHYVGAEFVSVLYNRDLKIYSNIVTTQLATPSTRILAIFGARHVGSLQGIFQTDPAFRVVEAAAYLKQN</sequence>
<evidence type="ECO:0000313" key="2">
    <source>
        <dbReference type="EMBL" id="MCB2406463.1"/>
    </source>
</evidence>
<name>A0ABS8AJU2_9BACT</name>
<comment type="caution">
    <text evidence="2">The sequence shown here is derived from an EMBL/GenBank/DDBJ whole genome shotgun (WGS) entry which is preliminary data.</text>
</comment>
<reference evidence="2" key="1">
    <citation type="submission" date="2021-10" db="EMBL/GenBank/DDBJ databases">
        <authorList>
            <person name="Dean J.D."/>
            <person name="Kim M.K."/>
            <person name="Newey C.N."/>
            <person name="Stoker T.S."/>
            <person name="Thompson D.W."/>
            <person name="Grose J.H."/>
        </authorList>
    </citation>
    <scope>NUCLEOTIDE SEQUENCE</scope>
    <source>
        <strain evidence="2">BT178</strain>
    </source>
</reference>
<proteinExistence type="predicted"/>
<evidence type="ECO:0000313" key="3">
    <source>
        <dbReference type="Proteomes" id="UP001165296"/>
    </source>
</evidence>
<keyword evidence="3" id="KW-1185">Reference proteome</keyword>
<dbReference type="RefSeq" id="WP_226170363.1">
    <property type="nucleotide sequence ID" value="NZ_JAJADR010000001.1"/>
</dbReference>
<evidence type="ECO:0000256" key="1">
    <source>
        <dbReference type="SAM" id="SignalP"/>
    </source>
</evidence>
<dbReference type="InterPro" id="IPR043749">
    <property type="entry name" value="DUF5694"/>
</dbReference>
<feature type="chain" id="PRO_5045325254" evidence="1">
    <location>
        <begin position="23"/>
        <end position="294"/>
    </location>
</feature>
<dbReference type="Pfam" id="PF18950">
    <property type="entry name" value="DUF5694"/>
    <property type="match status" value="1"/>
</dbReference>
<dbReference type="Proteomes" id="UP001165296">
    <property type="component" value="Unassembled WGS sequence"/>
</dbReference>
<accession>A0ABS8AJU2</accession>
<organism evidence="2 3">
    <name type="scientific">Hymenobacter lucidus</name>
    <dbReference type="NCBI Taxonomy" id="2880930"/>
    <lineage>
        <taxon>Bacteria</taxon>
        <taxon>Pseudomonadati</taxon>
        <taxon>Bacteroidota</taxon>
        <taxon>Cytophagia</taxon>
        <taxon>Cytophagales</taxon>
        <taxon>Hymenobacteraceae</taxon>
        <taxon>Hymenobacter</taxon>
    </lineage>
</organism>
<feature type="signal peptide" evidence="1">
    <location>
        <begin position="1"/>
        <end position="22"/>
    </location>
</feature>
<dbReference type="PROSITE" id="PS51257">
    <property type="entry name" value="PROKAR_LIPOPROTEIN"/>
    <property type="match status" value="1"/>
</dbReference>
<gene>
    <name evidence="2" type="ORF">LGH74_00605</name>
</gene>
<keyword evidence="1" id="KW-0732">Signal</keyword>